<dbReference type="Proteomes" id="UP001346149">
    <property type="component" value="Unassembled WGS sequence"/>
</dbReference>
<evidence type="ECO:0000256" key="1">
    <source>
        <dbReference type="ARBA" id="ARBA00004123"/>
    </source>
</evidence>
<keyword evidence="9" id="KW-1185">Reference proteome</keyword>
<evidence type="ECO:0000313" key="9">
    <source>
        <dbReference type="Proteomes" id="UP001346149"/>
    </source>
</evidence>
<evidence type="ECO:0000256" key="5">
    <source>
        <dbReference type="ARBA" id="ARBA00023242"/>
    </source>
</evidence>
<dbReference type="AlphaFoldDB" id="A0AAN7R2T6"/>
<proteinExistence type="predicted"/>
<dbReference type="GO" id="GO:0005634">
    <property type="term" value="C:nucleus"/>
    <property type="evidence" value="ECO:0007669"/>
    <property type="project" value="UniProtKB-SubCell"/>
</dbReference>
<dbReference type="GO" id="GO:0003677">
    <property type="term" value="F:DNA binding"/>
    <property type="evidence" value="ECO:0007669"/>
    <property type="project" value="UniProtKB-KW"/>
</dbReference>
<sequence length="369" mass="40761">MRSSADCEKMEEMLLPGFRFHPTDEELVLFYLKRKIQQRPLSIELIRQLDIYKYDPWDLPKLASTGEKEWYFYCPRDRKYKNSTRPNRVTGAGFWKATGTDRPIYSSEGGSKCIGLKKSLVFYKGRAAKGVKTDWMMHEFRLPTLADMAPPKRSPGKANIPPNDAWAICKIFKKASSAVQRSISHSWVSPLPINLANLPDKQHSLNQHANPDNTSLTTNSNASSSVFHTSLSEGKYISNLDLISSSSRSRILFPALMTGSGHQNLNPSLLCSFNMLSSPSPPTAEGSLKPSPPYLSLVDQVYNSSMDSGGPNNVAGDIGGVVKTDNCNGQWETAVPNMGFSFLGSSLPSMHSWELASSSCSGEYPASYI</sequence>
<comment type="subcellular location">
    <subcellularLocation>
        <location evidence="1">Nucleus</location>
    </subcellularLocation>
</comment>
<comment type="caution">
    <text evidence="8">The sequence shown here is derived from an EMBL/GenBank/DDBJ whole genome shotgun (WGS) entry which is preliminary data.</text>
</comment>
<dbReference type="EMBL" id="JAXQNO010000013">
    <property type="protein sequence ID" value="KAK4785221.1"/>
    <property type="molecule type" value="Genomic_DNA"/>
</dbReference>
<protein>
    <recommendedName>
        <fullName evidence="7">NAC domain-containing protein</fullName>
    </recommendedName>
</protein>
<dbReference type="SUPFAM" id="SSF101941">
    <property type="entry name" value="NAC domain"/>
    <property type="match status" value="1"/>
</dbReference>
<dbReference type="InterPro" id="IPR003441">
    <property type="entry name" value="NAC-dom"/>
</dbReference>
<feature type="region of interest" description="Disordered" evidence="6">
    <location>
        <begin position="202"/>
        <end position="221"/>
    </location>
</feature>
<organism evidence="8 9">
    <name type="scientific">Trapa natans</name>
    <name type="common">Water chestnut</name>
    <dbReference type="NCBI Taxonomy" id="22666"/>
    <lineage>
        <taxon>Eukaryota</taxon>
        <taxon>Viridiplantae</taxon>
        <taxon>Streptophyta</taxon>
        <taxon>Embryophyta</taxon>
        <taxon>Tracheophyta</taxon>
        <taxon>Spermatophyta</taxon>
        <taxon>Magnoliopsida</taxon>
        <taxon>eudicotyledons</taxon>
        <taxon>Gunneridae</taxon>
        <taxon>Pentapetalae</taxon>
        <taxon>rosids</taxon>
        <taxon>malvids</taxon>
        <taxon>Myrtales</taxon>
        <taxon>Lythraceae</taxon>
        <taxon>Trapa</taxon>
    </lineage>
</organism>
<dbReference type="Pfam" id="PF02365">
    <property type="entry name" value="NAM"/>
    <property type="match status" value="1"/>
</dbReference>
<keyword evidence="2" id="KW-0805">Transcription regulation</keyword>
<feature type="domain" description="NAC" evidence="7">
    <location>
        <begin position="14"/>
        <end position="174"/>
    </location>
</feature>
<dbReference type="PROSITE" id="PS51005">
    <property type="entry name" value="NAC"/>
    <property type="match status" value="1"/>
</dbReference>
<reference evidence="8 9" key="1">
    <citation type="journal article" date="2023" name="Hortic Res">
        <title>Pangenome of water caltrop reveals structural variations and asymmetric subgenome divergence after allopolyploidization.</title>
        <authorList>
            <person name="Zhang X."/>
            <person name="Chen Y."/>
            <person name="Wang L."/>
            <person name="Yuan Y."/>
            <person name="Fang M."/>
            <person name="Shi L."/>
            <person name="Lu R."/>
            <person name="Comes H.P."/>
            <person name="Ma Y."/>
            <person name="Chen Y."/>
            <person name="Huang G."/>
            <person name="Zhou Y."/>
            <person name="Zheng Z."/>
            <person name="Qiu Y."/>
        </authorList>
    </citation>
    <scope>NUCLEOTIDE SEQUENCE [LARGE SCALE GENOMIC DNA]</scope>
    <source>
        <strain evidence="8">F231</strain>
    </source>
</reference>
<evidence type="ECO:0000256" key="6">
    <source>
        <dbReference type="SAM" id="MobiDB-lite"/>
    </source>
</evidence>
<dbReference type="GO" id="GO:0006355">
    <property type="term" value="P:regulation of DNA-templated transcription"/>
    <property type="evidence" value="ECO:0007669"/>
    <property type="project" value="InterPro"/>
</dbReference>
<dbReference type="GO" id="GO:0099402">
    <property type="term" value="P:plant organ development"/>
    <property type="evidence" value="ECO:0007669"/>
    <property type="project" value="UniProtKB-ARBA"/>
</dbReference>
<name>A0AAN7R2T6_TRANT</name>
<dbReference type="PANTHER" id="PTHR31744">
    <property type="entry name" value="PROTEIN CUP-SHAPED COTYLEDON 2-RELATED"/>
    <property type="match status" value="1"/>
</dbReference>
<evidence type="ECO:0000256" key="4">
    <source>
        <dbReference type="ARBA" id="ARBA00023163"/>
    </source>
</evidence>
<evidence type="ECO:0000256" key="3">
    <source>
        <dbReference type="ARBA" id="ARBA00023125"/>
    </source>
</evidence>
<dbReference type="PANTHER" id="PTHR31744:SF77">
    <property type="entry name" value="PROTEIN FEZ"/>
    <property type="match status" value="1"/>
</dbReference>
<dbReference type="Gene3D" id="2.170.150.80">
    <property type="entry name" value="NAC domain"/>
    <property type="match status" value="1"/>
</dbReference>
<evidence type="ECO:0000313" key="8">
    <source>
        <dbReference type="EMBL" id="KAK4785221.1"/>
    </source>
</evidence>
<gene>
    <name evidence="8" type="ORF">SAY86_001910</name>
</gene>
<evidence type="ECO:0000259" key="7">
    <source>
        <dbReference type="PROSITE" id="PS51005"/>
    </source>
</evidence>
<accession>A0AAN7R2T6</accession>
<keyword evidence="3" id="KW-0238">DNA-binding</keyword>
<evidence type="ECO:0000256" key="2">
    <source>
        <dbReference type="ARBA" id="ARBA00023015"/>
    </source>
</evidence>
<dbReference type="InterPro" id="IPR036093">
    <property type="entry name" value="NAC_dom_sf"/>
</dbReference>
<keyword evidence="4" id="KW-0804">Transcription</keyword>
<dbReference type="FunFam" id="2.170.150.80:FF:000007">
    <property type="entry name" value="NAC domain-containing protein 35"/>
    <property type="match status" value="1"/>
</dbReference>
<keyword evidence="5" id="KW-0539">Nucleus</keyword>